<evidence type="ECO:0000313" key="5">
    <source>
        <dbReference type="Proteomes" id="UP000735302"/>
    </source>
</evidence>
<evidence type="ECO:0000313" key="4">
    <source>
        <dbReference type="EMBL" id="GFO50520.1"/>
    </source>
</evidence>
<evidence type="ECO:0000256" key="1">
    <source>
        <dbReference type="ARBA" id="ARBA00023157"/>
    </source>
</evidence>
<reference evidence="4 5" key="1">
    <citation type="journal article" date="2021" name="Elife">
        <title>Chloroplast acquisition without the gene transfer in kleptoplastic sea slugs, Plakobranchus ocellatus.</title>
        <authorList>
            <person name="Maeda T."/>
            <person name="Takahashi S."/>
            <person name="Yoshida T."/>
            <person name="Shimamura S."/>
            <person name="Takaki Y."/>
            <person name="Nagai Y."/>
            <person name="Toyoda A."/>
            <person name="Suzuki Y."/>
            <person name="Arimoto A."/>
            <person name="Ishii H."/>
            <person name="Satoh N."/>
            <person name="Nishiyama T."/>
            <person name="Hasebe M."/>
            <person name="Maruyama T."/>
            <person name="Minagawa J."/>
            <person name="Obokata J."/>
            <person name="Shigenobu S."/>
        </authorList>
    </citation>
    <scope>NUCLEOTIDE SEQUENCE [LARGE SCALE GENOMIC DNA]</scope>
</reference>
<gene>
    <name evidence="4" type="ORF">PoB_007702500</name>
</gene>
<keyword evidence="1" id="KW-1015">Disulfide bond</keyword>
<feature type="chain" id="PRO_5043763900" description="SMB domain-containing protein" evidence="2">
    <location>
        <begin position="26"/>
        <end position="824"/>
    </location>
</feature>
<evidence type="ECO:0000256" key="2">
    <source>
        <dbReference type="SAM" id="SignalP"/>
    </source>
</evidence>
<evidence type="ECO:0000259" key="3">
    <source>
        <dbReference type="PROSITE" id="PS50958"/>
    </source>
</evidence>
<dbReference type="AlphaFoldDB" id="A0AAV4E2F0"/>
<name>A0AAV4E2F0_9GAST</name>
<keyword evidence="5" id="KW-1185">Reference proteome</keyword>
<feature type="signal peptide" evidence="2">
    <location>
        <begin position="1"/>
        <end position="25"/>
    </location>
</feature>
<dbReference type="EMBL" id="BLXT01008612">
    <property type="protein sequence ID" value="GFO50520.1"/>
    <property type="molecule type" value="Genomic_DNA"/>
</dbReference>
<accession>A0AAV4E2F0</accession>
<comment type="caution">
    <text evidence="4">The sequence shown here is derived from an EMBL/GenBank/DDBJ whole genome shotgun (WGS) entry which is preliminary data.</text>
</comment>
<sequence length="824" mass="92574">MAVYRHHQLTVAGIMMLLTTPILLCSSTVQSNCTGRADTINETLLFLEIDSERSTTIQRSKMFFGSQMSHSCQENSGTCNTSLNNSYPERWPKEAAISLSPYNATNNRPSDSPHIQMQSKELEDFEAEKNETNAIELSMMSRSNLMKYNPTRLSGKSNASLNFKKSIKTTLTGTLENYTDFIDTKMPTTKQKHSLTESSLEQTTAPTIGDDSFDLFLTFTCQGRCGEKRSFPCSCSATCVVYGTCCDSMAQDCPLEWNEGLTRFDHTRTADFICSENAMYTIMSCPKRNERILERSKIEPTAGNKQMLRNETESLESQNRFLSSVATTTRRNHVIEDNFTDPIVSKKNSTKSISGRLFAALAAAPVTDLDTGFTFINKTVYDCHNLPESNALQWDIWLEYTYTSPTTLEDFLKHQSLSNYQPNFNKDIFKDHLCDENIQQTCNENANLEETFVMYIDKCHESNDAAVFSKKPPYALYRNRFCAYCNEGKHTEYRLFIAASSSISSSSFHILLSLTKSNTVSLKLKKPKLNIFSRFLQLPWSQAICPVQDHGALELASEQESETRCSATCDSPNFTLQSDGMCKAPHKALLALADDGLAPLCPAAMTGLAQFVVCGLKQEIENLQTANLSASSVSLAFDSSLNRSLYLLPLYMALPQKSSLIFSENAEDIIKNIFSVALLAKSFRHYRTSHIICPHREEKEKAAPQIFQTSSLFLFAARRAQDVAQGMEEIRGPVVDDQNTTTVCLTATYDTNMKPTLLLCMDDPVRERDSIWLSRFRSSSCFQHLNILKSNTKNKATTVKGRFAILLQYTIFARLLASAILKLF</sequence>
<keyword evidence="2" id="KW-0732">Signal</keyword>
<feature type="domain" description="SMB" evidence="3">
    <location>
        <begin position="217"/>
        <end position="258"/>
    </location>
</feature>
<dbReference type="PROSITE" id="PS50958">
    <property type="entry name" value="SMB_2"/>
    <property type="match status" value="1"/>
</dbReference>
<protein>
    <recommendedName>
        <fullName evidence="3">SMB domain-containing protein</fullName>
    </recommendedName>
</protein>
<proteinExistence type="predicted"/>
<dbReference type="Proteomes" id="UP000735302">
    <property type="component" value="Unassembled WGS sequence"/>
</dbReference>
<organism evidence="4 5">
    <name type="scientific">Plakobranchus ocellatus</name>
    <dbReference type="NCBI Taxonomy" id="259542"/>
    <lineage>
        <taxon>Eukaryota</taxon>
        <taxon>Metazoa</taxon>
        <taxon>Spiralia</taxon>
        <taxon>Lophotrochozoa</taxon>
        <taxon>Mollusca</taxon>
        <taxon>Gastropoda</taxon>
        <taxon>Heterobranchia</taxon>
        <taxon>Euthyneura</taxon>
        <taxon>Panpulmonata</taxon>
        <taxon>Sacoglossa</taxon>
        <taxon>Placobranchoidea</taxon>
        <taxon>Plakobranchidae</taxon>
        <taxon>Plakobranchus</taxon>
    </lineage>
</organism>
<dbReference type="InterPro" id="IPR001212">
    <property type="entry name" value="Somatomedin_B_dom"/>
</dbReference>